<gene>
    <name evidence="2" type="ORF">B296_00002831</name>
</gene>
<evidence type="ECO:0000313" key="2">
    <source>
        <dbReference type="EMBL" id="RRT71153.1"/>
    </source>
</evidence>
<protein>
    <submittedName>
        <fullName evidence="2">Uncharacterized protein</fullName>
    </submittedName>
</protein>
<evidence type="ECO:0000256" key="1">
    <source>
        <dbReference type="SAM" id="Phobius"/>
    </source>
</evidence>
<dbReference type="EMBL" id="AMZH03003788">
    <property type="protein sequence ID" value="RRT71153.1"/>
    <property type="molecule type" value="Genomic_DNA"/>
</dbReference>
<dbReference type="Proteomes" id="UP000287651">
    <property type="component" value="Unassembled WGS sequence"/>
</dbReference>
<evidence type="ECO:0000313" key="3">
    <source>
        <dbReference type="Proteomes" id="UP000287651"/>
    </source>
</evidence>
<dbReference type="AlphaFoldDB" id="A0A427A4N4"/>
<name>A0A427A4N4_ENSVE</name>
<feature type="transmembrane region" description="Helical" evidence="1">
    <location>
        <begin position="37"/>
        <end position="60"/>
    </location>
</feature>
<keyword evidence="1" id="KW-1133">Transmembrane helix</keyword>
<proteinExistence type="predicted"/>
<keyword evidence="1" id="KW-0472">Membrane</keyword>
<accession>A0A427A4N4</accession>
<organism evidence="2 3">
    <name type="scientific">Ensete ventricosum</name>
    <name type="common">Abyssinian banana</name>
    <name type="synonym">Musa ensete</name>
    <dbReference type="NCBI Taxonomy" id="4639"/>
    <lineage>
        <taxon>Eukaryota</taxon>
        <taxon>Viridiplantae</taxon>
        <taxon>Streptophyta</taxon>
        <taxon>Embryophyta</taxon>
        <taxon>Tracheophyta</taxon>
        <taxon>Spermatophyta</taxon>
        <taxon>Magnoliopsida</taxon>
        <taxon>Liliopsida</taxon>
        <taxon>Zingiberales</taxon>
        <taxon>Musaceae</taxon>
        <taxon>Ensete</taxon>
    </lineage>
</organism>
<reference evidence="2 3" key="1">
    <citation type="journal article" date="2014" name="Agronomy (Basel)">
        <title>A Draft Genome Sequence for Ensete ventricosum, the Drought-Tolerant Tree Against Hunger.</title>
        <authorList>
            <person name="Harrison J."/>
            <person name="Moore K.A."/>
            <person name="Paszkiewicz K."/>
            <person name="Jones T."/>
            <person name="Grant M."/>
            <person name="Ambacheew D."/>
            <person name="Muzemil S."/>
            <person name="Studholme D.J."/>
        </authorList>
    </citation>
    <scope>NUCLEOTIDE SEQUENCE [LARGE SCALE GENOMIC DNA]</scope>
</reference>
<keyword evidence="1" id="KW-0812">Transmembrane</keyword>
<sequence length="153" mass="16578">MPVNHVIPCLRLLNPSSGSLVLGESIIFLIVEQFLDLIVFALDIATSVWLMVGLRILVICDECSFDPGMKTNLASASACELYSSSPDLKVISGSRSHLDLFSTIAYTYALRAKELSPPEVGPPMITSICFSLGLFRQGEESLVCRPSGSGHWS</sequence>
<comment type="caution">
    <text evidence="2">The sequence shown here is derived from an EMBL/GenBank/DDBJ whole genome shotgun (WGS) entry which is preliminary data.</text>
</comment>